<feature type="region of interest" description="Disordered" evidence="1">
    <location>
        <begin position="182"/>
        <end position="222"/>
    </location>
</feature>
<feature type="compositionally biased region" description="Basic and acidic residues" evidence="1">
    <location>
        <begin position="199"/>
        <end position="212"/>
    </location>
</feature>
<dbReference type="EMBL" id="VYYT01000047">
    <property type="protein sequence ID" value="KAK2774235.1"/>
    <property type="molecule type" value="Genomic_DNA"/>
</dbReference>
<comment type="caution">
    <text evidence="2">The sequence shown here is derived from an EMBL/GenBank/DDBJ whole genome shotgun (WGS) entry which is preliminary data.</text>
</comment>
<evidence type="ECO:0000313" key="3">
    <source>
        <dbReference type="Proteomes" id="UP001281614"/>
    </source>
</evidence>
<evidence type="ECO:0000313" key="2">
    <source>
        <dbReference type="EMBL" id="KAK2774235.1"/>
    </source>
</evidence>
<organism evidence="2 3">
    <name type="scientific">Colletotrichum kahawae</name>
    <name type="common">Coffee berry disease fungus</name>
    <dbReference type="NCBI Taxonomy" id="34407"/>
    <lineage>
        <taxon>Eukaryota</taxon>
        <taxon>Fungi</taxon>
        <taxon>Dikarya</taxon>
        <taxon>Ascomycota</taxon>
        <taxon>Pezizomycotina</taxon>
        <taxon>Sordariomycetes</taxon>
        <taxon>Hypocreomycetidae</taxon>
        <taxon>Glomerellales</taxon>
        <taxon>Glomerellaceae</taxon>
        <taxon>Colletotrichum</taxon>
        <taxon>Colletotrichum gloeosporioides species complex</taxon>
    </lineage>
</organism>
<name>A0AAD9YNM5_COLKA</name>
<accession>A0AAD9YNM5</accession>
<dbReference type="AlphaFoldDB" id="A0AAD9YNM5"/>
<protein>
    <submittedName>
        <fullName evidence="2">Uncharacterized protein</fullName>
    </submittedName>
</protein>
<reference evidence="2" key="1">
    <citation type="submission" date="2023-02" db="EMBL/GenBank/DDBJ databases">
        <title>Colletotrichum kahawae CIFC_Que2 genome sequencing and assembly.</title>
        <authorList>
            <person name="Baroncelli R."/>
        </authorList>
    </citation>
    <scope>NUCLEOTIDE SEQUENCE</scope>
    <source>
        <strain evidence="2">CIFC_Que2</strain>
    </source>
</reference>
<evidence type="ECO:0000256" key="1">
    <source>
        <dbReference type="SAM" id="MobiDB-lite"/>
    </source>
</evidence>
<dbReference type="Proteomes" id="UP001281614">
    <property type="component" value="Unassembled WGS sequence"/>
</dbReference>
<sequence length="222" mass="24374">MSSYLPGPRSCAYRRRRRLPDAVSAGHVGCPCPPLLFSPAVVASARQLHGRFLVTTNTTITEVHSQHPSLAWTSTTTTTVLAAVVADTHAHHHLLDVFLARMSMETTPSDTSAAVISPPSPVARAHFASSSKQLLDSHLLGPWDLATQASWHRMHPAEYSLRPYPSNFVFCLRLLLGAATPAEGRKSSQGSKTRRQRRHETDKETPASERRARFLAGLAWPN</sequence>
<gene>
    <name evidence="2" type="ORF">CKAH01_13200</name>
</gene>
<keyword evidence="3" id="KW-1185">Reference proteome</keyword>
<proteinExistence type="predicted"/>